<gene>
    <name evidence="1" type="ORF">CLUG_00844</name>
</gene>
<evidence type="ECO:0000313" key="1">
    <source>
        <dbReference type="EMBL" id="EEQ36721.1"/>
    </source>
</evidence>
<organism evidence="1 2">
    <name type="scientific">Clavispora lusitaniae (strain ATCC 42720)</name>
    <name type="common">Yeast</name>
    <name type="synonym">Candida lusitaniae</name>
    <dbReference type="NCBI Taxonomy" id="306902"/>
    <lineage>
        <taxon>Eukaryota</taxon>
        <taxon>Fungi</taxon>
        <taxon>Dikarya</taxon>
        <taxon>Ascomycota</taxon>
        <taxon>Saccharomycotina</taxon>
        <taxon>Pichiomycetes</taxon>
        <taxon>Metschnikowiaceae</taxon>
        <taxon>Clavispora</taxon>
    </lineage>
</organism>
<dbReference type="InParanoid" id="C4XY21"/>
<dbReference type="HOGENOM" id="CLU_1722170_0_0_1"/>
<dbReference type="VEuPathDB" id="FungiDB:CLUG_00844"/>
<protein>
    <submittedName>
        <fullName evidence="1">Uncharacterized protein</fullName>
    </submittedName>
</protein>
<dbReference type="AlphaFoldDB" id="C4XY21"/>
<evidence type="ECO:0000313" key="2">
    <source>
        <dbReference type="Proteomes" id="UP000007703"/>
    </source>
</evidence>
<accession>C4XY21</accession>
<reference evidence="1 2" key="1">
    <citation type="journal article" date="2009" name="Nature">
        <title>Evolution of pathogenicity and sexual reproduction in eight Candida genomes.</title>
        <authorList>
            <person name="Butler G."/>
            <person name="Rasmussen M.D."/>
            <person name="Lin M.F."/>
            <person name="Santos M.A."/>
            <person name="Sakthikumar S."/>
            <person name="Munro C.A."/>
            <person name="Rheinbay E."/>
            <person name="Grabherr M."/>
            <person name="Forche A."/>
            <person name="Reedy J.L."/>
            <person name="Agrafioti I."/>
            <person name="Arnaud M.B."/>
            <person name="Bates S."/>
            <person name="Brown A.J."/>
            <person name="Brunke S."/>
            <person name="Costanzo M.C."/>
            <person name="Fitzpatrick D.A."/>
            <person name="de Groot P.W."/>
            <person name="Harris D."/>
            <person name="Hoyer L.L."/>
            <person name="Hube B."/>
            <person name="Klis F.M."/>
            <person name="Kodira C."/>
            <person name="Lennard N."/>
            <person name="Logue M.E."/>
            <person name="Martin R."/>
            <person name="Neiman A.M."/>
            <person name="Nikolaou E."/>
            <person name="Quail M.A."/>
            <person name="Quinn J."/>
            <person name="Santos M.C."/>
            <person name="Schmitzberger F.F."/>
            <person name="Sherlock G."/>
            <person name="Shah P."/>
            <person name="Silverstein K.A."/>
            <person name="Skrzypek M.S."/>
            <person name="Soll D."/>
            <person name="Staggs R."/>
            <person name="Stansfield I."/>
            <person name="Stumpf M.P."/>
            <person name="Sudbery P.E."/>
            <person name="Srikantha T."/>
            <person name="Zeng Q."/>
            <person name="Berman J."/>
            <person name="Berriman M."/>
            <person name="Heitman J."/>
            <person name="Gow N.A."/>
            <person name="Lorenz M.C."/>
            <person name="Birren B.W."/>
            <person name="Kellis M."/>
            <person name="Cuomo C.A."/>
        </authorList>
    </citation>
    <scope>NUCLEOTIDE SEQUENCE [LARGE SCALE GENOMIC DNA]</scope>
    <source>
        <strain evidence="1 2">ATCC 42720</strain>
    </source>
</reference>
<dbReference type="KEGG" id="clu:CLUG_00844"/>
<name>C4XY21_CLAL4</name>
<dbReference type="Proteomes" id="UP000007703">
    <property type="component" value="Unassembled WGS sequence"/>
</dbReference>
<dbReference type="EMBL" id="CH408076">
    <property type="protein sequence ID" value="EEQ36721.1"/>
    <property type="molecule type" value="Genomic_DNA"/>
</dbReference>
<proteinExistence type="predicted"/>
<sequence>MQKRMQTHSRPNQQMNRQQMYRQMYREIYRQMNPQMSQSTQSPAIPRIAPPERGSWARFWCFLIESYLPNHSVLPTLYTCRHAWSFRSCRIVSLRPRHLVKAAICIYSLPSPIAAFSAWSSTASVAKAHISILLPFHAQRSNSRFYAGPICP</sequence>